<evidence type="ECO:0000313" key="4">
    <source>
        <dbReference type="Proteomes" id="UP000188600"/>
    </source>
</evidence>
<evidence type="ECO:0000313" key="3">
    <source>
        <dbReference type="EMBL" id="ONK30680.1"/>
    </source>
</evidence>
<sequence length="283" mass="32157">MPFKPLIALCAFVLVGCQATTKTETKQTATPSYRYHNVVTEKSAADLQKDLQEQGVPKEAWQTLAPFIDSYHQANKSYEEVANDWTTKKLGQDANQFTTTMGEAELKEKLSHFPKDLNCRQTAFLLLRPLLSYDTNKVTDLPEHPEFQALKQEVPDLTRADSQLYSLLFNDNESYQSVDDLTKAWKEAGVQFSDKLRLLSAVQNVEGAVVSMHVGLVYEKDGKVYFFEKMDPSLPYRLSEFQSLADLKEHLLAGRFQMFREQVALLVNNQDISTLASKNESKD</sequence>
<name>A0AB36JUM6_9STRE</name>
<dbReference type="EMBL" id="MSPR01000003">
    <property type="protein sequence ID" value="ONK30680.1"/>
    <property type="molecule type" value="Genomic_DNA"/>
</dbReference>
<reference evidence="4 5" key="1">
    <citation type="submission" date="2016-12" db="EMBL/GenBank/DDBJ databases">
        <authorList>
            <person name="Gulvik C.A."/>
        </authorList>
    </citation>
    <scope>NUCLEOTIDE SEQUENCE [LARGE SCALE GENOMIC DNA]</scope>
    <source>
        <strain evidence="3 5">12-5202</strain>
        <strain evidence="2 4">12-5291</strain>
    </source>
</reference>
<proteinExistence type="predicted"/>
<dbReference type="InterPro" id="IPR025389">
    <property type="entry name" value="DUF4300"/>
</dbReference>
<organism evidence="2 4">
    <name type="scientific">Streptococcus azizii</name>
    <dbReference type="NCBI Taxonomy" id="1579424"/>
    <lineage>
        <taxon>Bacteria</taxon>
        <taxon>Bacillati</taxon>
        <taxon>Bacillota</taxon>
        <taxon>Bacilli</taxon>
        <taxon>Lactobacillales</taxon>
        <taxon>Streptococcaceae</taxon>
        <taxon>Streptococcus</taxon>
    </lineage>
</organism>
<dbReference type="Proteomes" id="UP000188946">
    <property type="component" value="Unassembled WGS sequence"/>
</dbReference>
<accession>A0AB36JUM6</accession>
<dbReference type="EMBL" id="MSPT01000002">
    <property type="protein sequence ID" value="ONK29196.1"/>
    <property type="molecule type" value="Genomic_DNA"/>
</dbReference>
<dbReference type="Proteomes" id="UP000188600">
    <property type="component" value="Unassembled WGS sequence"/>
</dbReference>
<evidence type="ECO:0000259" key="1">
    <source>
        <dbReference type="Pfam" id="PF14133"/>
    </source>
</evidence>
<evidence type="ECO:0000313" key="5">
    <source>
        <dbReference type="Proteomes" id="UP000188946"/>
    </source>
</evidence>
<dbReference type="Pfam" id="PF14133">
    <property type="entry name" value="DUF4300"/>
    <property type="match status" value="1"/>
</dbReference>
<keyword evidence="5" id="KW-1185">Reference proteome</keyword>
<protein>
    <recommendedName>
        <fullName evidence="1">DUF4300 domain-containing protein</fullName>
    </recommendedName>
</protein>
<dbReference type="PROSITE" id="PS51257">
    <property type="entry name" value="PROKAR_LIPOPROTEIN"/>
    <property type="match status" value="1"/>
</dbReference>
<comment type="caution">
    <text evidence="2">The sequence shown here is derived from an EMBL/GenBank/DDBJ whole genome shotgun (WGS) entry which is preliminary data.</text>
</comment>
<feature type="domain" description="DUF4300" evidence="1">
    <location>
        <begin position="35"/>
        <end position="262"/>
    </location>
</feature>
<gene>
    <name evidence="3" type="ORF">BVE84_02830</name>
    <name evidence="2" type="ORF">BVE86_01520</name>
</gene>
<dbReference type="AlphaFoldDB" id="A0AB36JUM6"/>
<evidence type="ECO:0000313" key="2">
    <source>
        <dbReference type="EMBL" id="ONK29196.1"/>
    </source>
</evidence>